<protein>
    <submittedName>
        <fullName evidence="1">Uncharacterized protein</fullName>
    </submittedName>
</protein>
<evidence type="ECO:0000313" key="1">
    <source>
        <dbReference type="EMBL" id="PNX66557.1"/>
    </source>
</evidence>
<gene>
    <name evidence="1" type="ORF">L195_g063108</name>
</gene>
<reference evidence="1 2" key="1">
    <citation type="journal article" date="2014" name="Am. J. Bot.">
        <title>Genome assembly and annotation for red clover (Trifolium pratense; Fabaceae).</title>
        <authorList>
            <person name="Istvanek J."/>
            <person name="Jaros M."/>
            <person name="Krenek A."/>
            <person name="Repkova J."/>
        </authorList>
    </citation>
    <scope>NUCLEOTIDE SEQUENCE [LARGE SCALE GENOMIC DNA]</scope>
    <source>
        <strain evidence="2">cv. Tatra</strain>
        <tissue evidence="1">Young leaves</tissue>
    </source>
</reference>
<feature type="non-terminal residue" evidence="1">
    <location>
        <position position="32"/>
    </location>
</feature>
<dbReference type="EMBL" id="ASHM01195406">
    <property type="protein sequence ID" value="PNX66557.1"/>
    <property type="molecule type" value="Genomic_DNA"/>
</dbReference>
<accession>A0A2K3KJV1</accession>
<comment type="caution">
    <text evidence="1">The sequence shown here is derived from an EMBL/GenBank/DDBJ whole genome shotgun (WGS) entry which is preliminary data.</text>
</comment>
<sequence length="32" mass="3504">MRYTTSLFPDPRDTALIQIKNILATGVADPQG</sequence>
<proteinExistence type="predicted"/>
<organism evidence="1 2">
    <name type="scientific">Trifolium pratense</name>
    <name type="common">Red clover</name>
    <dbReference type="NCBI Taxonomy" id="57577"/>
    <lineage>
        <taxon>Eukaryota</taxon>
        <taxon>Viridiplantae</taxon>
        <taxon>Streptophyta</taxon>
        <taxon>Embryophyta</taxon>
        <taxon>Tracheophyta</taxon>
        <taxon>Spermatophyta</taxon>
        <taxon>Magnoliopsida</taxon>
        <taxon>eudicotyledons</taxon>
        <taxon>Gunneridae</taxon>
        <taxon>Pentapetalae</taxon>
        <taxon>rosids</taxon>
        <taxon>fabids</taxon>
        <taxon>Fabales</taxon>
        <taxon>Fabaceae</taxon>
        <taxon>Papilionoideae</taxon>
        <taxon>50 kb inversion clade</taxon>
        <taxon>NPAAA clade</taxon>
        <taxon>Hologalegina</taxon>
        <taxon>IRL clade</taxon>
        <taxon>Trifolieae</taxon>
        <taxon>Trifolium</taxon>
    </lineage>
</organism>
<name>A0A2K3KJV1_TRIPR</name>
<reference evidence="1 2" key="2">
    <citation type="journal article" date="2017" name="Front. Plant Sci.">
        <title>Gene Classification and Mining of Molecular Markers Useful in Red Clover (Trifolium pratense) Breeding.</title>
        <authorList>
            <person name="Istvanek J."/>
            <person name="Dluhosova J."/>
            <person name="Dluhos P."/>
            <person name="Patkova L."/>
            <person name="Nedelnik J."/>
            <person name="Repkova J."/>
        </authorList>
    </citation>
    <scope>NUCLEOTIDE SEQUENCE [LARGE SCALE GENOMIC DNA]</scope>
    <source>
        <strain evidence="2">cv. Tatra</strain>
        <tissue evidence="1">Young leaves</tissue>
    </source>
</reference>
<dbReference type="Proteomes" id="UP000236291">
    <property type="component" value="Unassembled WGS sequence"/>
</dbReference>
<dbReference type="AlphaFoldDB" id="A0A2K3KJV1"/>
<evidence type="ECO:0000313" key="2">
    <source>
        <dbReference type="Proteomes" id="UP000236291"/>
    </source>
</evidence>